<dbReference type="PANTHER" id="PTHR38011:SF7">
    <property type="entry name" value="2,5-DIAMINO-6-RIBOSYLAMINO-4(3H)-PYRIMIDINONE 5'-PHOSPHATE REDUCTASE"/>
    <property type="match status" value="1"/>
</dbReference>
<evidence type="ECO:0000256" key="9">
    <source>
        <dbReference type="ARBA" id="ARBA00023268"/>
    </source>
</evidence>
<sequence>MSTRWNGKSRAKGSRTVGVTTGSGDARWLAAAARLAGRARPLSSPNPAVGCIVVREGRVVGRGWTAAGGRPHAEAAALAMAGDAARGATVYVTLEPCAHRSHRGPACADILAEAAPARVIVGVADPDPRTASAGLDRLRAAGIEVVLADCATCADSLRGYLVRANTGRPHVTLKFAASLDGCIALPDGTSRWITGPEARAHVHARRARADAILVGGGTWRADAPGLDVRLPGLGDRSPERYVLTRGAAPAGTRAIAEPPAISAMEGVQYIYIEGGAETAAAFLAADLVDRIEIYRAPIIVGDGLRAVGALGLNDLVNAHGRWQQVEDAQLGSDHFAAYRRTREGAV</sequence>
<name>A0A6I4TF48_9SPHN</name>
<evidence type="ECO:0000313" key="15">
    <source>
        <dbReference type="EMBL" id="MXO75058.1"/>
    </source>
</evidence>
<dbReference type="Pfam" id="PF01872">
    <property type="entry name" value="RibD_C"/>
    <property type="match status" value="2"/>
</dbReference>
<organism evidence="15 16">
    <name type="scientific">Tsuneonella aeria</name>
    <dbReference type="NCBI Taxonomy" id="1837929"/>
    <lineage>
        <taxon>Bacteria</taxon>
        <taxon>Pseudomonadati</taxon>
        <taxon>Pseudomonadota</taxon>
        <taxon>Alphaproteobacteria</taxon>
        <taxon>Sphingomonadales</taxon>
        <taxon>Erythrobacteraceae</taxon>
        <taxon>Tsuneonella</taxon>
    </lineage>
</organism>
<evidence type="ECO:0000256" key="5">
    <source>
        <dbReference type="ARBA" id="ARBA00007417"/>
    </source>
</evidence>
<feature type="binding site" evidence="13">
    <location>
        <position position="107"/>
    </location>
    <ligand>
        <name>Zn(2+)</name>
        <dbReference type="ChEBI" id="CHEBI:29105"/>
        <note>catalytic</note>
    </ligand>
</feature>
<evidence type="ECO:0000313" key="16">
    <source>
        <dbReference type="Proteomes" id="UP000439522"/>
    </source>
</evidence>
<dbReference type="OrthoDB" id="9800865at2"/>
<evidence type="ECO:0000256" key="2">
    <source>
        <dbReference type="ARBA" id="ARBA00004882"/>
    </source>
</evidence>
<protein>
    <recommendedName>
        <fullName evidence="10">Riboflavin biosynthesis protein RibD</fullName>
    </recommendedName>
    <domain>
        <recommendedName>
            <fullName evidence="10">Diaminohydroxyphosphoribosylaminopyrimidine deaminase</fullName>
            <shortName evidence="10">DRAP deaminase</shortName>
            <ecNumber evidence="10">3.5.4.26</ecNumber>
        </recommendedName>
        <alternativeName>
            <fullName evidence="10">Riboflavin-specific deaminase</fullName>
        </alternativeName>
    </domain>
    <domain>
        <recommendedName>
            <fullName evidence="10">5-amino-6-(5-phosphoribosylamino)uracil reductase</fullName>
            <ecNumber evidence="10">1.1.1.193</ecNumber>
        </recommendedName>
        <alternativeName>
            <fullName evidence="10">HTP reductase</fullName>
        </alternativeName>
    </domain>
</protein>
<dbReference type="GO" id="GO:0009231">
    <property type="term" value="P:riboflavin biosynthetic process"/>
    <property type="evidence" value="ECO:0007669"/>
    <property type="project" value="UniProtKB-UniPathway"/>
</dbReference>
<keyword evidence="7 10" id="KW-0521">NADP</keyword>
<evidence type="ECO:0000256" key="12">
    <source>
        <dbReference type="PIRSR" id="PIRSR006769-2"/>
    </source>
</evidence>
<feature type="binding site" evidence="12">
    <location>
        <begin position="275"/>
        <end position="281"/>
    </location>
    <ligand>
        <name>NADP(+)</name>
        <dbReference type="ChEBI" id="CHEBI:58349"/>
    </ligand>
</feature>
<reference evidence="15 16" key="1">
    <citation type="submission" date="2019-12" db="EMBL/GenBank/DDBJ databases">
        <title>Genomic-based taxomic classification of the family Erythrobacteraceae.</title>
        <authorList>
            <person name="Xu L."/>
        </authorList>
    </citation>
    <scope>NUCLEOTIDE SEQUENCE [LARGE SCALE GENOMIC DNA]</scope>
    <source>
        <strain evidence="15 16">100921-2</strain>
    </source>
</reference>
<keyword evidence="6 10" id="KW-0686">Riboflavin biosynthesis</keyword>
<dbReference type="EMBL" id="WTZA01000001">
    <property type="protein sequence ID" value="MXO75058.1"/>
    <property type="molecule type" value="Genomic_DNA"/>
</dbReference>
<dbReference type="PANTHER" id="PTHR38011">
    <property type="entry name" value="DIHYDROFOLATE REDUCTASE FAMILY PROTEIN (AFU_ORTHOLOGUE AFUA_8G06820)"/>
    <property type="match status" value="1"/>
</dbReference>
<feature type="binding site" evidence="12">
    <location>
        <position position="226"/>
    </location>
    <ligand>
        <name>substrate</name>
    </ligand>
</feature>
<evidence type="ECO:0000256" key="4">
    <source>
        <dbReference type="ARBA" id="ARBA00005259"/>
    </source>
</evidence>
<dbReference type="AlphaFoldDB" id="A0A6I4TF48"/>
<dbReference type="SUPFAM" id="SSF53597">
    <property type="entry name" value="Dihydrofolate reductase-like"/>
    <property type="match status" value="1"/>
</dbReference>
<dbReference type="SUPFAM" id="SSF53927">
    <property type="entry name" value="Cytidine deaminase-like"/>
    <property type="match status" value="1"/>
</dbReference>
<dbReference type="EC" id="3.5.4.26" evidence="10"/>
<comment type="similarity">
    <text evidence="5 10">In the C-terminal section; belongs to the HTP reductase family.</text>
</comment>
<dbReference type="InterPro" id="IPR002125">
    <property type="entry name" value="CMP_dCMP_dom"/>
</dbReference>
<dbReference type="Proteomes" id="UP000439522">
    <property type="component" value="Unassembled WGS sequence"/>
</dbReference>
<comment type="pathway">
    <text evidence="3 10">Cofactor biosynthesis; riboflavin biosynthesis; 5-amino-6-(D-ribitylamino)uracil from GTP: step 3/4.</text>
</comment>
<dbReference type="InterPro" id="IPR050765">
    <property type="entry name" value="Riboflavin_Biosynth_HTPR"/>
</dbReference>
<evidence type="ECO:0000256" key="7">
    <source>
        <dbReference type="ARBA" id="ARBA00022857"/>
    </source>
</evidence>
<feature type="domain" description="CMP/dCMP-type deaminase" evidence="14">
    <location>
        <begin position="23"/>
        <end position="146"/>
    </location>
</feature>
<proteinExistence type="inferred from homology"/>
<dbReference type="GO" id="GO:0008703">
    <property type="term" value="F:5-amino-6-(5-phosphoribosylamino)uracil reductase activity"/>
    <property type="evidence" value="ECO:0007669"/>
    <property type="project" value="UniProtKB-EC"/>
</dbReference>
<evidence type="ECO:0000256" key="10">
    <source>
        <dbReference type="PIRNR" id="PIRNR006769"/>
    </source>
</evidence>
<feature type="binding site" evidence="12">
    <location>
        <position position="192"/>
    </location>
    <ligand>
        <name>NADP(+)</name>
        <dbReference type="ChEBI" id="CHEBI:58349"/>
    </ligand>
</feature>
<feature type="binding site" evidence="13">
    <location>
        <position position="72"/>
    </location>
    <ligand>
        <name>Zn(2+)</name>
        <dbReference type="ChEBI" id="CHEBI:29105"/>
        <note>catalytic</note>
    </ligand>
</feature>
<dbReference type="GO" id="GO:0008835">
    <property type="term" value="F:diaminohydroxyphosphoribosylaminopyrimidine deaminase activity"/>
    <property type="evidence" value="ECO:0007669"/>
    <property type="project" value="UniProtKB-EC"/>
</dbReference>
<comment type="catalytic activity">
    <reaction evidence="10">
        <text>2,5-diamino-6-hydroxy-4-(5-phosphoribosylamino)-pyrimidine + H2O + H(+) = 5-amino-6-(5-phospho-D-ribosylamino)uracil + NH4(+)</text>
        <dbReference type="Rhea" id="RHEA:21868"/>
        <dbReference type="ChEBI" id="CHEBI:15377"/>
        <dbReference type="ChEBI" id="CHEBI:15378"/>
        <dbReference type="ChEBI" id="CHEBI:28938"/>
        <dbReference type="ChEBI" id="CHEBI:58453"/>
        <dbReference type="ChEBI" id="CHEBI:58614"/>
        <dbReference type="EC" id="3.5.4.26"/>
    </reaction>
</comment>
<feature type="binding site" evidence="13">
    <location>
        <position position="97"/>
    </location>
    <ligand>
        <name>Zn(2+)</name>
        <dbReference type="ChEBI" id="CHEBI:29105"/>
        <note>catalytic</note>
    </ligand>
</feature>
<evidence type="ECO:0000256" key="13">
    <source>
        <dbReference type="PIRSR" id="PIRSR006769-3"/>
    </source>
</evidence>
<comment type="function">
    <text evidence="1 10">Converts 2,5-diamino-6-(ribosylamino)-4(3h)-pyrimidinone 5'-phosphate into 5-amino-6-(ribosylamino)-2,4(1h,3h)-pyrimidinedione 5'-phosphate.</text>
</comment>
<comment type="caution">
    <text evidence="15">The sequence shown here is derived from an EMBL/GenBank/DDBJ whole genome shotgun (WGS) entry which is preliminary data.</text>
</comment>
<dbReference type="EC" id="1.1.1.193" evidence="10"/>
<gene>
    <name evidence="15" type="primary">ribD</name>
    <name evidence="15" type="ORF">GRI40_07500</name>
</gene>
<dbReference type="PIRSF" id="PIRSF006769">
    <property type="entry name" value="RibD"/>
    <property type="match status" value="1"/>
</dbReference>
<dbReference type="GO" id="GO:0046872">
    <property type="term" value="F:metal ion binding"/>
    <property type="evidence" value="ECO:0007669"/>
    <property type="project" value="UniProtKB-KW"/>
</dbReference>
<dbReference type="InterPro" id="IPR016193">
    <property type="entry name" value="Cytidine_deaminase-like"/>
</dbReference>
<dbReference type="InterPro" id="IPR024072">
    <property type="entry name" value="DHFR-like_dom_sf"/>
</dbReference>
<keyword evidence="10 15" id="KW-0378">Hydrolase</keyword>
<feature type="binding site" evidence="12">
    <location>
        <position position="176"/>
    </location>
    <ligand>
        <name>NADP(+)</name>
        <dbReference type="ChEBI" id="CHEBI:58349"/>
    </ligand>
</feature>
<feature type="active site" description="Proton donor" evidence="11">
    <location>
        <position position="74"/>
    </location>
</feature>
<evidence type="ECO:0000259" key="14">
    <source>
        <dbReference type="PROSITE" id="PS51747"/>
    </source>
</evidence>
<evidence type="ECO:0000256" key="11">
    <source>
        <dbReference type="PIRSR" id="PIRSR006769-1"/>
    </source>
</evidence>
<comment type="catalytic activity">
    <reaction evidence="10">
        <text>5-amino-6-(5-phospho-D-ribitylamino)uracil + NADP(+) = 5-amino-6-(5-phospho-D-ribosylamino)uracil + NADPH + H(+)</text>
        <dbReference type="Rhea" id="RHEA:17845"/>
        <dbReference type="ChEBI" id="CHEBI:15378"/>
        <dbReference type="ChEBI" id="CHEBI:57783"/>
        <dbReference type="ChEBI" id="CHEBI:58349"/>
        <dbReference type="ChEBI" id="CHEBI:58421"/>
        <dbReference type="ChEBI" id="CHEBI:58453"/>
        <dbReference type="EC" id="1.1.1.193"/>
    </reaction>
</comment>
<dbReference type="Gene3D" id="3.40.430.10">
    <property type="entry name" value="Dihydrofolate Reductase, subunit A"/>
    <property type="match status" value="2"/>
</dbReference>
<dbReference type="NCBIfam" id="TIGR00326">
    <property type="entry name" value="eubact_ribD"/>
    <property type="match status" value="1"/>
</dbReference>
<feature type="binding site" evidence="12">
    <location>
        <position position="206"/>
    </location>
    <ligand>
        <name>substrate</name>
    </ligand>
</feature>
<comment type="pathway">
    <text evidence="2 10">Cofactor biosynthesis; riboflavin biosynthesis; 5-amino-6-(D-ribitylamino)uracil from GTP: step 2/4.</text>
</comment>
<keyword evidence="10 13" id="KW-0862">Zinc</keyword>
<accession>A0A6I4TF48</accession>
<feature type="binding site" evidence="12">
    <location>
        <position position="190"/>
    </location>
    <ligand>
        <name>substrate</name>
    </ligand>
</feature>
<evidence type="ECO:0000256" key="1">
    <source>
        <dbReference type="ARBA" id="ARBA00002151"/>
    </source>
</evidence>
<comment type="cofactor">
    <cofactor evidence="10 13">
        <name>Zn(2+)</name>
        <dbReference type="ChEBI" id="CHEBI:29105"/>
    </cofactor>
    <text evidence="10 13">Binds 1 zinc ion.</text>
</comment>
<dbReference type="Pfam" id="PF00383">
    <property type="entry name" value="dCMP_cyt_deam_1"/>
    <property type="match status" value="1"/>
</dbReference>
<feature type="binding site" evidence="12">
    <location>
        <position position="218"/>
    </location>
    <ligand>
        <name>NADP(+)</name>
        <dbReference type="ChEBI" id="CHEBI:58349"/>
    </ligand>
</feature>
<dbReference type="InterPro" id="IPR002734">
    <property type="entry name" value="RibDG_C"/>
</dbReference>
<dbReference type="Gene3D" id="3.40.140.10">
    <property type="entry name" value="Cytidine Deaminase, domain 2"/>
    <property type="match status" value="1"/>
</dbReference>
<dbReference type="PROSITE" id="PS51747">
    <property type="entry name" value="CYT_DCMP_DEAMINASES_2"/>
    <property type="match status" value="1"/>
</dbReference>
<keyword evidence="10 13" id="KW-0479">Metal-binding</keyword>
<keyword evidence="16" id="KW-1185">Reference proteome</keyword>
<comment type="similarity">
    <text evidence="4 10">In the N-terminal section; belongs to the cytidine and deoxycytidylate deaminase family.</text>
</comment>
<evidence type="ECO:0000256" key="3">
    <source>
        <dbReference type="ARBA" id="ARBA00004910"/>
    </source>
</evidence>
<dbReference type="InterPro" id="IPR004794">
    <property type="entry name" value="Eubact_RibD"/>
</dbReference>
<evidence type="ECO:0000256" key="6">
    <source>
        <dbReference type="ARBA" id="ARBA00022619"/>
    </source>
</evidence>
<evidence type="ECO:0000256" key="8">
    <source>
        <dbReference type="ARBA" id="ARBA00023002"/>
    </source>
</evidence>
<dbReference type="UniPathway" id="UPA00275">
    <property type="reaction ID" value="UER00401"/>
</dbReference>
<feature type="binding site" evidence="12">
    <location>
        <position position="222"/>
    </location>
    <ligand>
        <name>NADP(+)</name>
        <dbReference type="ChEBI" id="CHEBI:58349"/>
    </ligand>
</feature>
<feature type="binding site" evidence="12">
    <location>
        <position position="273"/>
    </location>
    <ligand>
        <name>substrate</name>
    </ligand>
</feature>
<keyword evidence="8 10" id="KW-0560">Oxidoreductase</keyword>
<feature type="binding site" evidence="12">
    <location>
        <position position="229"/>
    </location>
    <ligand>
        <name>substrate</name>
    </ligand>
</feature>
<keyword evidence="9" id="KW-0511">Multifunctional enzyme</keyword>